<protein>
    <submittedName>
        <fullName evidence="1">Adenylate kinase</fullName>
    </submittedName>
</protein>
<dbReference type="SUPFAM" id="SSF52540">
    <property type="entry name" value="P-loop containing nucleoside triphosphate hydrolases"/>
    <property type="match status" value="1"/>
</dbReference>
<dbReference type="PANTHER" id="PTHR37816">
    <property type="entry name" value="YALI0E33011P"/>
    <property type="match status" value="1"/>
</dbReference>
<sequence>MKKVAVFGNAGAGKSTTSKQIAAITGLELYALDKVKFLPGGNEVPHDQYLAAHSRILSEDKWLIEGYGCLDSTWTRLNQADTLVYIDLPIRVHFFWVTKRFFKGLFQPPEGWPEHSSIIKGTINSYRVLWLCHKKLTPAYRKYVANAAKTKTVYHLRSKADIASFLHALGENSG</sequence>
<evidence type="ECO:0000313" key="2">
    <source>
        <dbReference type="Proteomes" id="UP000032568"/>
    </source>
</evidence>
<accession>A0AAF0C4H5</accession>
<dbReference type="RefSeq" id="WP_044831807.1">
    <property type="nucleotide sequence ID" value="NZ_CP059735.1"/>
</dbReference>
<dbReference type="AlphaFoldDB" id="A0AAF0C4H5"/>
<dbReference type="KEGG" id="tact:SG35_004715"/>
<reference evidence="1 2" key="1">
    <citation type="journal article" date="2015" name="Genome Announc.">
        <title>Draft Genome Sequences of Marine Isolates of Thalassomonas viridans and Thalassomonas actiniarum.</title>
        <authorList>
            <person name="Olonade I."/>
            <person name="van Zyl L.J."/>
            <person name="Trindade M."/>
        </authorList>
    </citation>
    <scope>NUCLEOTIDE SEQUENCE [LARGE SCALE GENOMIC DNA]</scope>
    <source>
        <strain evidence="1 2">A5K-106</strain>
    </source>
</reference>
<name>A0AAF0C4H5_9GAMM</name>
<dbReference type="EMBL" id="CP059735">
    <property type="protein sequence ID" value="WDD99968.1"/>
    <property type="molecule type" value="Genomic_DNA"/>
</dbReference>
<keyword evidence="1" id="KW-0808">Transferase</keyword>
<dbReference type="Proteomes" id="UP000032568">
    <property type="component" value="Chromosome"/>
</dbReference>
<keyword evidence="2" id="KW-1185">Reference proteome</keyword>
<dbReference type="Gene3D" id="3.40.50.300">
    <property type="entry name" value="P-loop containing nucleotide triphosphate hydrolases"/>
    <property type="match status" value="1"/>
</dbReference>
<reference evidence="1 2" key="2">
    <citation type="journal article" date="2022" name="Mar. Drugs">
        <title>Bioassay-Guided Fractionation Leads to the Detection of Cholic Acid Generated by the Rare Thalassomonas sp.</title>
        <authorList>
            <person name="Pheiffer F."/>
            <person name="Schneider Y.K."/>
            <person name="Hansen E.H."/>
            <person name="Andersen J.H."/>
            <person name="Isaksson J."/>
            <person name="Busche T."/>
            <person name="R C."/>
            <person name="Kalinowski J."/>
            <person name="Zyl L.V."/>
            <person name="Trindade M."/>
        </authorList>
    </citation>
    <scope>NUCLEOTIDE SEQUENCE [LARGE SCALE GENOMIC DNA]</scope>
    <source>
        <strain evidence="1 2">A5K-106</strain>
    </source>
</reference>
<dbReference type="InterPro" id="IPR027417">
    <property type="entry name" value="P-loop_NTPase"/>
</dbReference>
<dbReference type="PANTHER" id="PTHR37816:SF2">
    <property type="entry name" value="DNA TOPOLOGY MODULATION PROTEIN FLAR-RELATED PROTEIN"/>
    <property type="match status" value="1"/>
</dbReference>
<proteinExistence type="predicted"/>
<dbReference type="GO" id="GO:0016301">
    <property type="term" value="F:kinase activity"/>
    <property type="evidence" value="ECO:0007669"/>
    <property type="project" value="UniProtKB-KW"/>
</dbReference>
<gene>
    <name evidence="1" type="ORF">SG35_004715</name>
</gene>
<evidence type="ECO:0000313" key="1">
    <source>
        <dbReference type="EMBL" id="WDD99968.1"/>
    </source>
</evidence>
<keyword evidence="1" id="KW-0418">Kinase</keyword>
<dbReference type="InterPro" id="IPR052922">
    <property type="entry name" value="Cytidylate_Kinase-2"/>
</dbReference>
<organism evidence="1 2">
    <name type="scientific">Thalassomonas actiniarum</name>
    <dbReference type="NCBI Taxonomy" id="485447"/>
    <lineage>
        <taxon>Bacteria</taxon>
        <taxon>Pseudomonadati</taxon>
        <taxon>Pseudomonadota</taxon>
        <taxon>Gammaproteobacteria</taxon>
        <taxon>Alteromonadales</taxon>
        <taxon>Colwelliaceae</taxon>
        <taxon>Thalassomonas</taxon>
    </lineage>
</organism>